<dbReference type="Gene3D" id="1.10.10.10">
    <property type="entry name" value="Winged helix-like DNA-binding domain superfamily/Winged helix DNA-binding domain"/>
    <property type="match status" value="1"/>
</dbReference>
<proteinExistence type="inferred from homology"/>
<keyword evidence="2" id="KW-0805">Transcription regulation</keyword>
<comment type="caution">
    <text evidence="6">The sequence shown here is derived from an EMBL/GenBank/DDBJ whole genome shotgun (WGS) entry which is preliminary data.</text>
</comment>
<evidence type="ECO:0000256" key="2">
    <source>
        <dbReference type="ARBA" id="ARBA00023015"/>
    </source>
</evidence>
<dbReference type="InterPro" id="IPR000847">
    <property type="entry name" value="LysR_HTH_N"/>
</dbReference>
<dbReference type="InterPro" id="IPR036390">
    <property type="entry name" value="WH_DNA-bd_sf"/>
</dbReference>
<evidence type="ECO:0000256" key="1">
    <source>
        <dbReference type="ARBA" id="ARBA00009437"/>
    </source>
</evidence>
<dbReference type="RefSeq" id="WP_344429841.1">
    <property type="nucleotide sequence ID" value="NZ_BAAANN010000043.1"/>
</dbReference>
<dbReference type="PANTHER" id="PTHR30346">
    <property type="entry name" value="TRANSCRIPTIONAL DUAL REGULATOR HCAR-RELATED"/>
    <property type="match status" value="1"/>
</dbReference>
<accession>A0ABN2SFX6</accession>
<dbReference type="PANTHER" id="PTHR30346:SF28">
    <property type="entry name" value="HTH-TYPE TRANSCRIPTIONAL REGULATOR CYNR"/>
    <property type="match status" value="1"/>
</dbReference>
<sequence length="289" mass="31769">MTGIELRQLRYFAAVAESGTVTEAARRLRIAQPSLSQQIAELERRLGVPLFHRSAHGMALTTAGETFLAGVQRVLAELTTVIETARKTPPRRKVGVCAGLTPTVLADIESALGADTVLESVDTVRQTAQLRSGDLDFGLLRLPANTDGLFVAEVSDEPLGVVVADADELAPKETVDWAAVRHRELLWFRDSRAPGFADAVLGHLAAHSWRPNTYRPRSTSHTVFVHALRTRPNLVALRPRETVPAGFQWLPFREDPPRERIGLATAHRMSDLLAGARDRGWRVTFDALP</sequence>
<dbReference type="Pfam" id="PF03466">
    <property type="entry name" value="LysR_substrate"/>
    <property type="match status" value="1"/>
</dbReference>
<evidence type="ECO:0000256" key="4">
    <source>
        <dbReference type="ARBA" id="ARBA00023163"/>
    </source>
</evidence>
<dbReference type="Proteomes" id="UP001501116">
    <property type="component" value="Unassembled WGS sequence"/>
</dbReference>
<keyword evidence="3" id="KW-0238">DNA-binding</keyword>
<evidence type="ECO:0000313" key="7">
    <source>
        <dbReference type="Proteomes" id="UP001501116"/>
    </source>
</evidence>
<evidence type="ECO:0000259" key="5">
    <source>
        <dbReference type="PROSITE" id="PS50931"/>
    </source>
</evidence>
<organism evidence="6 7">
    <name type="scientific">Amycolatopsis minnesotensis</name>
    <dbReference type="NCBI Taxonomy" id="337894"/>
    <lineage>
        <taxon>Bacteria</taxon>
        <taxon>Bacillati</taxon>
        <taxon>Actinomycetota</taxon>
        <taxon>Actinomycetes</taxon>
        <taxon>Pseudonocardiales</taxon>
        <taxon>Pseudonocardiaceae</taxon>
        <taxon>Amycolatopsis</taxon>
    </lineage>
</organism>
<protein>
    <submittedName>
        <fullName evidence="6">LysR family transcriptional regulator</fullName>
    </submittedName>
</protein>
<keyword evidence="7" id="KW-1185">Reference proteome</keyword>
<dbReference type="Gene3D" id="3.40.190.10">
    <property type="entry name" value="Periplasmic binding protein-like II"/>
    <property type="match status" value="2"/>
</dbReference>
<dbReference type="InterPro" id="IPR005119">
    <property type="entry name" value="LysR_subst-bd"/>
</dbReference>
<name>A0ABN2SFX6_9PSEU</name>
<dbReference type="PRINTS" id="PR00039">
    <property type="entry name" value="HTHLYSR"/>
</dbReference>
<evidence type="ECO:0000313" key="6">
    <source>
        <dbReference type="EMBL" id="GAA1986002.1"/>
    </source>
</evidence>
<reference evidence="6 7" key="1">
    <citation type="journal article" date="2019" name="Int. J. Syst. Evol. Microbiol.">
        <title>The Global Catalogue of Microorganisms (GCM) 10K type strain sequencing project: providing services to taxonomists for standard genome sequencing and annotation.</title>
        <authorList>
            <consortium name="The Broad Institute Genomics Platform"/>
            <consortium name="The Broad Institute Genome Sequencing Center for Infectious Disease"/>
            <person name="Wu L."/>
            <person name="Ma J."/>
        </authorList>
    </citation>
    <scope>NUCLEOTIDE SEQUENCE [LARGE SCALE GENOMIC DNA]</scope>
    <source>
        <strain evidence="6 7">JCM 14545</strain>
    </source>
</reference>
<comment type="similarity">
    <text evidence="1">Belongs to the LysR transcriptional regulatory family.</text>
</comment>
<gene>
    <name evidence="6" type="ORF">GCM10009754_74700</name>
</gene>
<keyword evidence="4" id="KW-0804">Transcription</keyword>
<dbReference type="PROSITE" id="PS50931">
    <property type="entry name" value="HTH_LYSR"/>
    <property type="match status" value="1"/>
</dbReference>
<evidence type="ECO:0000256" key="3">
    <source>
        <dbReference type="ARBA" id="ARBA00023125"/>
    </source>
</evidence>
<dbReference type="Pfam" id="PF00126">
    <property type="entry name" value="HTH_1"/>
    <property type="match status" value="1"/>
</dbReference>
<dbReference type="SUPFAM" id="SSF46785">
    <property type="entry name" value="Winged helix' DNA-binding domain"/>
    <property type="match status" value="1"/>
</dbReference>
<feature type="domain" description="HTH lysR-type" evidence="5">
    <location>
        <begin position="4"/>
        <end position="61"/>
    </location>
</feature>
<dbReference type="InterPro" id="IPR036388">
    <property type="entry name" value="WH-like_DNA-bd_sf"/>
</dbReference>
<dbReference type="SUPFAM" id="SSF53850">
    <property type="entry name" value="Periplasmic binding protein-like II"/>
    <property type="match status" value="1"/>
</dbReference>
<dbReference type="EMBL" id="BAAANN010000043">
    <property type="protein sequence ID" value="GAA1986002.1"/>
    <property type="molecule type" value="Genomic_DNA"/>
</dbReference>